<evidence type="ECO:0000313" key="1">
    <source>
        <dbReference type="EMBL" id="PGH55906.1"/>
    </source>
</evidence>
<dbReference type="GO" id="GO:0032259">
    <property type="term" value="P:methylation"/>
    <property type="evidence" value="ECO:0007669"/>
    <property type="project" value="UniProtKB-KW"/>
</dbReference>
<dbReference type="EMBL" id="PDKW01000042">
    <property type="protein sequence ID" value="PGH55906.1"/>
    <property type="molecule type" value="Genomic_DNA"/>
</dbReference>
<keyword evidence="1" id="KW-0808">Transferase</keyword>
<dbReference type="SUPFAM" id="SSF53335">
    <property type="entry name" value="S-adenosyl-L-methionine-dependent methyltransferases"/>
    <property type="match status" value="1"/>
</dbReference>
<gene>
    <name evidence="1" type="ORF">CRT60_21900</name>
</gene>
<dbReference type="GO" id="GO:0003676">
    <property type="term" value="F:nucleic acid binding"/>
    <property type="evidence" value="ECO:0007669"/>
    <property type="project" value="InterPro"/>
</dbReference>
<dbReference type="AlphaFoldDB" id="A0A2B8BAY0"/>
<accession>A0A2B8BAY0</accession>
<dbReference type="GO" id="GO:0008168">
    <property type="term" value="F:methyltransferase activity"/>
    <property type="evidence" value="ECO:0007669"/>
    <property type="project" value="UniProtKB-KW"/>
</dbReference>
<protein>
    <submittedName>
        <fullName evidence="1">Methyltransferase</fullName>
    </submittedName>
</protein>
<dbReference type="Gene3D" id="3.40.50.150">
    <property type="entry name" value="Vaccinia Virus protein VP39"/>
    <property type="match status" value="1"/>
</dbReference>
<evidence type="ECO:0000313" key="2">
    <source>
        <dbReference type="Proteomes" id="UP000225379"/>
    </source>
</evidence>
<keyword evidence="2" id="KW-1185">Reference proteome</keyword>
<sequence>MSQNRSHAVMAQRAEPHDSLDFFPTPPWATRALCWHVLRELFGPTEDMTVWEPACGIGSMVMPLKERFRRVYSSDVHDYSHLWPGQERVDDFLMYGSESPCIEKQGVDLIVTNPPFRLGVQFARRALEAPFVHRGVALLVRTAFLESVERHRLFTEHPPAVVAQFVERVPMVKGRLSRTASTATSYAWIVWARGNTDTRLRWIPPCRKALERASDWPADEVAA</sequence>
<dbReference type="RefSeq" id="WP_098738620.1">
    <property type="nucleotide sequence ID" value="NZ_PDKW01000042.1"/>
</dbReference>
<name>A0A2B8BAY0_9PROT</name>
<dbReference type="Proteomes" id="UP000225379">
    <property type="component" value="Unassembled WGS sequence"/>
</dbReference>
<dbReference type="InterPro" id="IPR029063">
    <property type="entry name" value="SAM-dependent_MTases_sf"/>
</dbReference>
<dbReference type="InterPro" id="IPR002052">
    <property type="entry name" value="DNA_methylase_N6_adenine_CS"/>
</dbReference>
<organism evidence="1 2">
    <name type="scientific">Azospirillum palustre</name>
    <dbReference type="NCBI Taxonomy" id="2044885"/>
    <lineage>
        <taxon>Bacteria</taxon>
        <taxon>Pseudomonadati</taxon>
        <taxon>Pseudomonadota</taxon>
        <taxon>Alphaproteobacteria</taxon>
        <taxon>Rhodospirillales</taxon>
        <taxon>Azospirillaceae</taxon>
        <taxon>Azospirillum</taxon>
    </lineage>
</organism>
<dbReference type="PROSITE" id="PS00092">
    <property type="entry name" value="N6_MTASE"/>
    <property type="match status" value="1"/>
</dbReference>
<dbReference type="OrthoDB" id="1079385at2"/>
<reference evidence="2" key="1">
    <citation type="submission" date="2017-10" db="EMBL/GenBank/DDBJ databases">
        <authorList>
            <person name="Kravchenko I.K."/>
            <person name="Grouzdev D.S."/>
        </authorList>
    </citation>
    <scope>NUCLEOTIDE SEQUENCE [LARGE SCALE GENOMIC DNA]</scope>
    <source>
        <strain evidence="2">B2</strain>
    </source>
</reference>
<keyword evidence="1" id="KW-0489">Methyltransferase</keyword>
<comment type="caution">
    <text evidence="1">The sequence shown here is derived from an EMBL/GenBank/DDBJ whole genome shotgun (WGS) entry which is preliminary data.</text>
</comment>
<proteinExistence type="predicted"/>